<dbReference type="RefSeq" id="WP_329496107.1">
    <property type="nucleotide sequence ID" value="NZ_CP108460.1"/>
</dbReference>
<gene>
    <name evidence="1" type="ORF">OG469_22260</name>
</gene>
<protein>
    <submittedName>
        <fullName evidence="1">HEAT repeat domain-containing protein</fullName>
    </submittedName>
</protein>
<name>A0ABZ1WAV2_9ACTN</name>
<evidence type="ECO:0000313" key="2">
    <source>
        <dbReference type="Proteomes" id="UP001432014"/>
    </source>
</evidence>
<dbReference type="SMART" id="SM00567">
    <property type="entry name" value="EZ_HEAT"/>
    <property type="match status" value="5"/>
</dbReference>
<dbReference type="Pfam" id="PF13646">
    <property type="entry name" value="HEAT_2"/>
    <property type="match status" value="2"/>
</dbReference>
<reference evidence="1 2" key="1">
    <citation type="submission" date="2022-10" db="EMBL/GenBank/DDBJ databases">
        <title>The complete genomes of actinobacterial strains from the NBC collection.</title>
        <authorList>
            <person name="Joergensen T.S."/>
            <person name="Alvarez Arevalo M."/>
            <person name="Sterndorff E.B."/>
            <person name="Faurdal D."/>
            <person name="Vuksanovic O."/>
            <person name="Mourched A.-S."/>
            <person name="Charusanti P."/>
            <person name="Shaw S."/>
            <person name="Blin K."/>
            <person name="Weber T."/>
        </authorList>
    </citation>
    <scope>NUCLEOTIDE SEQUENCE [LARGE SCALE GENOMIC DNA]</scope>
    <source>
        <strain evidence="1 2">NBC_01247</strain>
    </source>
</reference>
<dbReference type="InterPro" id="IPR011989">
    <property type="entry name" value="ARM-like"/>
</dbReference>
<keyword evidence="2" id="KW-1185">Reference proteome</keyword>
<proteinExistence type="predicted"/>
<accession>A0ABZ1WAV2</accession>
<dbReference type="InterPro" id="IPR016024">
    <property type="entry name" value="ARM-type_fold"/>
</dbReference>
<dbReference type="Gene3D" id="1.25.10.10">
    <property type="entry name" value="Leucine-rich Repeat Variant"/>
    <property type="match status" value="2"/>
</dbReference>
<sequence>MSTSPPDNSVMSAAELLEKLSDPERSVRNTAALAIGSQSETGCADVLVDALWAEQDFFVRETMTWAVTRLEEATRPTVLAAVGEDRPSAVRVQALHVVSKFANPETVDAVLPFVTDPDEAVARKARWALGRIKEPRAVPHLLALLGEQDSEERNALTDDVAAFGSAAVPALVEALGSDDHGVRRHAADVLCYIGHPDAEDAAEALGAAVADPESPVAMAALMALGELRGEVARTQIEAAREAGDPRVRGAAERLAARKPRRLSVRARSVG</sequence>
<dbReference type="EMBL" id="CP108482">
    <property type="protein sequence ID" value="WUS57991.1"/>
    <property type="molecule type" value="Genomic_DNA"/>
</dbReference>
<dbReference type="PANTHER" id="PTHR12697:SF5">
    <property type="entry name" value="DEOXYHYPUSINE HYDROXYLASE"/>
    <property type="match status" value="1"/>
</dbReference>
<dbReference type="InterPro" id="IPR004155">
    <property type="entry name" value="PBS_lyase_HEAT"/>
</dbReference>
<evidence type="ECO:0000313" key="1">
    <source>
        <dbReference type="EMBL" id="WUS57991.1"/>
    </source>
</evidence>
<organism evidence="1 2">
    <name type="scientific">Kitasatospora herbaricolor</name>
    <dbReference type="NCBI Taxonomy" id="68217"/>
    <lineage>
        <taxon>Bacteria</taxon>
        <taxon>Bacillati</taxon>
        <taxon>Actinomycetota</taxon>
        <taxon>Actinomycetes</taxon>
        <taxon>Kitasatosporales</taxon>
        <taxon>Streptomycetaceae</taxon>
        <taxon>Kitasatospora</taxon>
    </lineage>
</organism>
<dbReference type="PANTHER" id="PTHR12697">
    <property type="entry name" value="PBS LYASE HEAT-LIKE PROTEIN"/>
    <property type="match status" value="1"/>
</dbReference>
<dbReference type="SUPFAM" id="SSF48371">
    <property type="entry name" value="ARM repeat"/>
    <property type="match status" value="1"/>
</dbReference>
<dbReference type="Proteomes" id="UP001432014">
    <property type="component" value="Chromosome"/>
</dbReference>